<dbReference type="EMBL" id="JAVRER010000008">
    <property type="protein sequence ID" value="MDT0415373.1"/>
    <property type="molecule type" value="Genomic_DNA"/>
</dbReference>
<evidence type="ECO:0000259" key="5">
    <source>
        <dbReference type="Pfam" id="PF04545"/>
    </source>
</evidence>
<dbReference type="AlphaFoldDB" id="A0ABD5E2S2"/>
<evidence type="ECO:0000256" key="4">
    <source>
        <dbReference type="ARBA" id="ARBA00023163"/>
    </source>
</evidence>
<keyword evidence="1" id="KW-0805">Transcription regulation</keyword>
<dbReference type="SUPFAM" id="SSF88659">
    <property type="entry name" value="Sigma3 and sigma4 domains of RNA polymerase sigma factors"/>
    <property type="match status" value="1"/>
</dbReference>
<gene>
    <name evidence="6" type="ORF">RM574_07695</name>
</gene>
<dbReference type="Pfam" id="PF04545">
    <property type="entry name" value="Sigma70_r4"/>
    <property type="match status" value="1"/>
</dbReference>
<dbReference type="InterPro" id="IPR007630">
    <property type="entry name" value="RNA_pol_sigma70_r4"/>
</dbReference>
<dbReference type="GO" id="GO:0016987">
    <property type="term" value="F:sigma factor activity"/>
    <property type="evidence" value="ECO:0007669"/>
    <property type="project" value="UniProtKB-KW"/>
</dbReference>
<dbReference type="CDD" id="cd06171">
    <property type="entry name" value="Sigma70_r4"/>
    <property type="match status" value="1"/>
</dbReference>
<keyword evidence="3" id="KW-0238">DNA-binding</keyword>
<dbReference type="InterPro" id="IPR013324">
    <property type="entry name" value="RNA_pol_sigma_r3/r4-like"/>
</dbReference>
<proteinExistence type="predicted"/>
<evidence type="ECO:0000256" key="2">
    <source>
        <dbReference type="ARBA" id="ARBA00023082"/>
    </source>
</evidence>
<dbReference type="GO" id="GO:0003677">
    <property type="term" value="F:DNA binding"/>
    <property type="evidence" value="ECO:0007669"/>
    <property type="project" value="UniProtKB-KW"/>
</dbReference>
<sequence>MAAGRGLRRGGDAAPDDAVDVDVSRVRAVLVLGGVPWGELDDGVQEVRLKLLEQRADPGRPGIRNPSAWSGVVAARVAVDRHRAGAREDGLRARLAARWARPEAVRPLDEDRTLALTVADALARLTPEQRHLLVLRFYVDLPVAAIARELGVPEGTVKSRLHTATARMRALLSETEGDSGDRTG</sequence>
<dbReference type="Gene3D" id="1.10.10.10">
    <property type="entry name" value="Winged helix-like DNA-binding domain superfamily/Winged helix DNA-binding domain"/>
    <property type="match status" value="1"/>
</dbReference>
<evidence type="ECO:0000313" key="7">
    <source>
        <dbReference type="Proteomes" id="UP001183607"/>
    </source>
</evidence>
<reference evidence="7" key="1">
    <citation type="submission" date="2023-07" db="EMBL/GenBank/DDBJ databases">
        <title>30 novel species of actinomycetes from the DSMZ collection.</title>
        <authorList>
            <person name="Nouioui I."/>
        </authorList>
    </citation>
    <scope>NUCLEOTIDE SEQUENCE [LARGE SCALE GENOMIC DNA]</scope>
    <source>
        <strain evidence="7">DSM 41982</strain>
    </source>
</reference>
<comment type="caution">
    <text evidence="6">The sequence shown here is derived from an EMBL/GenBank/DDBJ whole genome shotgun (WGS) entry which is preliminary data.</text>
</comment>
<dbReference type="InterPro" id="IPR039425">
    <property type="entry name" value="RNA_pol_sigma-70-like"/>
</dbReference>
<organism evidence="6 7">
    <name type="scientific">Streptomyces evansiae</name>
    <dbReference type="NCBI Taxonomy" id="3075535"/>
    <lineage>
        <taxon>Bacteria</taxon>
        <taxon>Bacillati</taxon>
        <taxon>Actinomycetota</taxon>
        <taxon>Actinomycetes</taxon>
        <taxon>Kitasatosporales</taxon>
        <taxon>Streptomycetaceae</taxon>
        <taxon>Streptomyces</taxon>
    </lineage>
</organism>
<dbReference type="PANTHER" id="PTHR43133:SF52">
    <property type="entry name" value="ECF RNA POLYMERASE SIGMA FACTOR SIGL"/>
    <property type="match status" value="1"/>
</dbReference>
<evidence type="ECO:0000313" key="6">
    <source>
        <dbReference type="EMBL" id="MDT0415373.1"/>
    </source>
</evidence>
<protein>
    <submittedName>
        <fullName evidence="6">Sigma-70 family RNA polymerase sigma factor</fullName>
    </submittedName>
</protein>
<dbReference type="Proteomes" id="UP001183607">
    <property type="component" value="Unassembled WGS sequence"/>
</dbReference>
<dbReference type="RefSeq" id="WP_043254960.1">
    <property type="nucleotide sequence ID" value="NZ_JAVRER010000008.1"/>
</dbReference>
<keyword evidence="4" id="KW-0804">Transcription</keyword>
<accession>A0ABD5E2S2</accession>
<evidence type="ECO:0000256" key="1">
    <source>
        <dbReference type="ARBA" id="ARBA00023015"/>
    </source>
</evidence>
<dbReference type="InterPro" id="IPR014284">
    <property type="entry name" value="RNA_pol_sigma-70_dom"/>
</dbReference>
<dbReference type="NCBIfam" id="TIGR02937">
    <property type="entry name" value="sigma70-ECF"/>
    <property type="match status" value="1"/>
</dbReference>
<feature type="domain" description="RNA polymerase sigma-70 region 4" evidence="5">
    <location>
        <begin position="121"/>
        <end position="169"/>
    </location>
</feature>
<dbReference type="PANTHER" id="PTHR43133">
    <property type="entry name" value="RNA POLYMERASE ECF-TYPE SIGMA FACTO"/>
    <property type="match status" value="1"/>
</dbReference>
<name>A0ABD5E2S2_9ACTN</name>
<keyword evidence="2" id="KW-0731">Sigma factor</keyword>
<evidence type="ECO:0000256" key="3">
    <source>
        <dbReference type="ARBA" id="ARBA00023125"/>
    </source>
</evidence>
<dbReference type="InterPro" id="IPR036388">
    <property type="entry name" value="WH-like_DNA-bd_sf"/>
</dbReference>